<protein>
    <submittedName>
        <fullName evidence="4">TetR/AcrR family transcriptional regulator, transcriptional repressor for nem operon</fullName>
    </submittedName>
</protein>
<evidence type="ECO:0000313" key="4">
    <source>
        <dbReference type="EMBL" id="SDI49047.1"/>
    </source>
</evidence>
<dbReference type="SUPFAM" id="SSF46689">
    <property type="entry name" value="Homeodomain-like"/>
    <property type="match status" value="1"/>
</dbReference>
<dbReference type="InterPro" id="IPR036271">
    <property type="entry name" value="Tet_transcr_reg_TetR-rel_C_sf"/>
</dbReference>
<evidence type="ECO:0000256" key="2">
    <source>
        <dbReference type="ARBA" id="ARBA00023125"/>
    </source>
</evidence>
<proteinExistence type="predicted"/>
<dbReference type="Gene3D" id="1.10.357.10">
    <property type="entry name" value="Tetracycline Repressor, domain 2"/>
    <property type="match status" value="1"/>
</dbReference>
<name>A0A1G8L0B2_9NOCA</name>
<dbReference type="SUPFAM" id="SSF48498">
    <property type="entry name" value="Tetracyclin repressor-like, C-terminal domain"/>
    <property type="match status" value="1"/>
</dbReference>
<dbReference type="Pfam" id="PF16925">
    <property type="entry name" value="TetR_C_13"/>
    <property type="match status" value="1"/>
</dbReference>
<dbReference type="PROSITE" id="PS50977">
    <property type="entry name" value="HTH_TETR_2"/>
    <property type="match status" value="1"/>
</dbReference>
<keyword evidence="1" id="KW-0805">Transcription regulation</keyword>
<keyword evidence="2" id="KW-0238">DNA-binding</keyword>
<dbReference type="PRINTS" id="PR00455">
    <property type="entry name" value="HTHTETR"/>
</dbReference>
<keyword evidence="3" id="KW-0804">Transcription</keyword>
<keyword evidence="5" id="KW-1185">Reference proteome</keyword>
<dbReference type="InterPro" id="IPR009057">
    <property type="entry name" value="Homeodomain-like_sf"/>
</dbReference>
<gene>
    <name evidence="4" type="ORF">SAMN05444695_10819</name>
</gene>
<dbReference type="RefSeq" id="WP_072738491.1">
    <property type="nucleotide sequence ID" value="NZ_CP048813.1"/>
</dbReference>
<accession>A0A1G8L0B2</accession>
<evidence type="ECO:0000256" key="3">
    <source>
        <dbReference type="ARBA" id="ARBA00023163"/>
    </source>
</evidence>
<dbReference type="GO" id="GO:0003677">
    <property type="term" value="F:DNA binding"/>
    <property type="evidence" value="ECO:0007669"/>
    <property type="project" value="UniProtKB-UniRule"/>
</dbReference>
<evidence type="ECO:0000313" key="5">
    <source>
        <dbReference type="Proteomes" id="UP000183263"/>
    </source>
</evidence>
<dbReference type="OrthoDB" id="4214267at2"/>
<dbReference type="AlphaFoldDB" id="A0A1G8L0B2"/>
<dbReference type="EMBL" id="FNDN01000008">
    <property type="protein sequence ID" value="SDI49047.1"/>
    <property type="molecule type" value="Genomic_DNA"/>
</dbReference>
<evidence type="ECO:0000256" key="1">
    <source>
        <dbReference type="ARBA" id="ARBA00023015"/>
    </source>
</evidence>
<dbReference type="Pfam" id="PF00440">
    <property type="entry name" value="TetR_N"/>
    <property type="match status" value="1"/>
</dbReference>
<organism evidence="4 5">
    <name type="scientific">Rhodococcus triatomae</name>
    <dbReference type="NCBI Taxonomy" id="300028"/>
    <lineage>
        <taxon>Bacteria</taxon>
        <taxon>Bacillati</taxon>
        <taxon>Actinomycetota</taxon>
        <taxon>Actinomycetes</taxon>
        <taxon>Mycobacteriales</taxon>
        <taxon>Nocardiaceae</taxon>
        <taxon>Rhodococcus</taxon>
    </lineage>
</organism>
<dbReference type="InterPro" id="IPR001647">
    <property type="entry name" value="HTH_TetR"/>
</dbReference>
<dbReference type="Proteomes" id="UP000183263">
    <property type="component" value="Unassembled WGS sequence"/>
</dbReference>
<dbReference type="InterPro" id="IPR011075">
    <property type="entry name" value="TetR_C"/>
</dbReference>
<dbReference type="PANTHER" id="PTHR47506:SF1">
    <property type="entry name" value="HTH-TYPE TRANSCRIPTIONAL REGULATOR YJDC"/>
    <property type="match status" value="1"/>
</dbReference>
<sequence length="196" mass="21248">MGRTSDARERILDAACGMIRDRGYSAVGVAEVCAAADVRKGSFYHYFESKQALTRTVIEGHWATERARWIARLTGPGAPLDRLEALFAMQADDLRSEQAAGGAINGCLFANLSLELSTRDPDIRADLEAVFDEQTTLVADVLDEAVAAGELVPETQVRDVAAALLAQLEGVVLFAKLRNDTGSLDGLWDQLRRLIA</sequence>
<reference evidence="4 5" key="1">
    <citation type="submission" date="2016-10" db="EMBL/GenBank/DDBJ databases">
        <authorList>
            <person name="de Groot N.N."/>
        </authorList>
    </citation>
    <scope>NUCLEOTIDE SEQUENCE [LARGE SCALE GENOMIC DNA]</scope>
    <source>
        <strain evidence="4 5">DSM 44892</strain>
    </source>
</reference>
<dbReference type="PANTHER" id="PTHR47506">
    <property type="entry name" value="TRANSCRIPTIONAL REGULATORY PROTEIN"/>
    <property type="match status" value="1"/>
</dbReference>